<evidence type="ECO:0000256" key="6">
    <source>
        <dbReference type="ARBA" id="ARBA00043993"/>
    </source>
</evidence>
<comment type="similarity">
    <text evidence="6">Belongs to the YccS/YhfK family.</text>
</comment>
<dbReference type="InterPro" id="IPR049453">
    <property type="entry name" value="Memb_transporter_dom"/>
</dbReference>
<feature type="transmembrane region" description="Helical" evidence="8">
    <location>
        <begin position="88"/>
        <end position="105"/>
    </location>
</feature>
<evidence type="ECO:0000256" key="7">
    <source>
        <dbReference type="SAM" id="MobiDB-lite"/>
    </source>
</evidence>
<accession>A0A2N5E6U0</accession>
<feature type="transmembrane region" description="Helical" evidence="8">
    <location>
        <begin position="139"/>
        <end position="157"/>
    </location>
</feature>
<proteinExistence type="inferred from homology"/>
<dbReference type="PANTHER" id="PTHR30509:SF23">
    <property type="entry name" value="INNER MEMBRANE PROTEIN"/>
    <property type="match status" value="1"/>
</dbReference>
<dbReference type="InterPro" id="IPR010020">
    <property type="entry name" value="Integral_membrane_YCCS_YHJK"/>
</dbReference>
<keyword evidence="3 8" id="KW-0812">Transmembrane</keyword>
<evidence type="ECO:0000256" key="8">
    <source>
        <dbReference type="SAM" id="Phobius"/>
    </source>
</evidence>
<protein>
    <submittedName>
        <fullName evidence="11">Uncharacterized protein</fullName>
    </submittedName>
</protein>
<evidence type="ECO:0000256" key="4">
    <source>
        <dbReference type="ARBA" id="ARBA00022989"/>
    </source>
</evidence>
<keyword evidence="5 8" id="KW-0472">Membrane</keyword>
<evidence type="ECO:0000313" key="12">
    <source>
        <dbReference type="Proteomes" id="UP000234503"/>
    </source>
</evidence>
<evidence type="ECO:0000259" key="10">
    <source>
        <dbReference type="Pfam" id="PF13515"/>
    </source>
</evidence>
<keyword evidence="2" id="KW-1003">Cell membrane</keyword>
<feature type="transmembrane region" description="Helical" evidence="8">
    <location>
        <begin position="63"/>
        <end position="82"/>
    </location>
</feature>
<feature type="domain" description="Integral membrane protein YccS N-terminal" evidence="9">
    <location>
        <begin position="63"/>
        <end position="331"/>
    </location>
</feature>
<dbReference type="NCBIfam" id="TIGR01667">
    <property type="entry name" value="YCCS_YHFK"/>
    <property type="match status" value="1"/>
</dbReference>
<feature type="transmembrane region" description="Helical" evidence="8">
    <location>
        <begin position="419"/>
        <end position="445"/>
    </location>
</feature>
<dbReference type="AlphaFoldDB" id="A0A2N5E6U0"/>
<gene>
    <name evidence="11" type="ORF">CYR32_08365</name>
</gene>
<dbReference type="Proteomes" id="UP000234503">
    <property type="component" value="Unassembled WGS sequence"/>
</dbReference>
<evidence type="ECO:0000313" key="11">
    <source>
        <dbReference type="EMBL" id="PLR37023.1"/>
    </source>
</evidence>
<evidence type="ECO:0000259" key="9">
    <source>
        <dbReference type="Pfam" id="PF12805"/>
    </source>
</evidence>
<evidence type="ECO:0000256" key="3">
    <source>
        <dbReference type="ARBA" id="ARBA00022692"/>
    </source>
</evidence>
<dbReference type="Pfam" id="PF12805">
    <property type="entry name" value="FUSC-like"/>
    <property type="match status" value="1"/>
</dbReference>
<evidence type="ECO:0000256" key="5">
    <source>
        <dbReference type="ARBA" id="ARBA00023136"/>
    </source>
</evidence>
<comment type="caution">
    <text evidence="11">The sequence shown here is derived from an EMBL/GenBank/DDBJ whole genome shotgun (WGS) entry which is preliminary data.</text>
</comment>
<sequence length="712" mass="81025">MWRRLIYHPEVNYALRQTLVLCLPAAIALLFGQLQTGLLFSLVPACCNIAGLDTPHKRYFRRLAIGGSLFAVCSLVLQLLLLYAHWPLPLIMLALALLLGVTGEISPLHGRLLNGTLVAAIFTLSMAGTAPLWQAPGLFVLGTLWYGLFTWGWFRLWKEQPMRESLSLLYRELGDYLEAKYRLLTQHIDPDTALPPLLKRQQKVMELIVQNYQQLHMLASENNPHNKRLFRTFQVALDLQEHITVSLHQPEEVQKLVAQSQAEAIIRRNAEVIAQRLRMIADDILYHRRPGPFAMDKELQALEKLANRYHDNPVGQFCYYHFSRIARLLHTQRPLYRRDLMATQNRLPFWPALRRYLSWKSMSLRNAARVGVMLATGSTLGLFFDLPKPYWVLLTSLLVIQNGYNATRVRIQHRAVGTLAGLVIAAGVLHLQLHQGIMLGLMVLIMLPSYLVLRKNYGLAMVGLTVTAVYTLQLVTQNGINFLLPRLVDTLLGCGLALGSTIWLWPQWQSGLLRENAHQALEADQEAIRLLLQEDPDPAKLAYARVMANQAHNTLYTSLNQAMQEPGFNSRYLADMRLWVMHSQSIVEHLNAMTILAREHEVMTPVLAQAYLETSEIAIQSCQQRLMYDGPADGGQSQRPMFRAPDSAPEIPLTEMERHLQRIIAHLSVMNTISSLAWPQRPHHGIWLIRHPAKDKKNRPEAVSQGEDRVTR</sequence>
<dbReference type="RefSeq" id="WP_101823922.1">
    <property type="nucleotide sequence ID" value="NZ_PJZH01000005.1"/>
</dbReference>
<evidence type="ECO:0000256" key="1">
    <source>
        <dbReference type="ARBA" id="ARBA00004651"/>
    </source>
</evidence>
<keyword evidence="12" id="KW-1185">Reference proteome</keyword>
<dbReference type="PANTHER" id="PTHR30509">
    <property type="entry name" value="P-HYDROXYBENZOIC ACID EFFLUX PUMP SUBUNIT-RELATED"/>
    <property type="match status" value="1"/>
</dbReference>
<feature type="transmembrane region" description="Helical" evidence="8">
    <location>
        <begin position="25"/>
        <end position="51"/>
    </location>
</feature>
<feature type="transmembrane region" description="Helical" evidence="8">
    <location>
        <begin position="457"/>
        <end position="475"/>
    </location>
</feature>
<dbReference type="GO" id="GO:0005886">
    <property type="term" value="C:plasma membrane"/>
    <property type="evidence" value="ECO:0007669"/>
    <property type="project" value="UniProtKB-SubCell"/>
</dbReference>
<dbReference type="EMBL" id="PJZH01000005">
    <property type="protein sequence ID" value="PLR37023.1"/>
    <property type="molecule type" value="Genomic_DNA"/>
</dbReference>
<comment type="subcellular location">
    <subcellularLocation>
        <location evidence="1">Cell membrane</location>
        <topology evidence="1">Multi-pass membrane protein</topology>
    </subcellularLocation>
</comment>
<feature type="transmembrane region" description="Helical" evidence="8">
    <location>
        <begin position="487"/>
        <end position="505"/>
    </location>
</feature>
<name>A0A2N5E6U0_9GAMM</name>
<reference evidence="11 12" key="1">
    <citation type="submission" date="2017-12" db="EMBL/GenBank/DDBJ databases">
        <title>Characterization of six clinical isolates of Enterochimera gen. nov., a novel genus of the Yersiniaciae family and the three species Enterochimera arupensis sp. nov., Enterochimera coloradensis sp. nov, and Enterochimera californica sp. nov.</title>
        <authorList>
            <person name="Rossi A."/>
            <person name="Fisher M."/>
        </authorList>
    </citation>
    <scope>NUCLEOTIDE SEQUENCE [LARGE SCALE GENOMIC DNA]</scope>
    <source>
        <strain evidence="12">2016-Iso4</strain>
    </source>
</reference>
<feature type="domain" description="Integral membrane bound transporter" evidence="10">
    <location>
        <begin position="379"/>
        <end position="498"/>
    </location>
</feature>
<dbReference type="OrthoDB" id="8670769at2"/>
<organism evidence="11 12">
    <name type="scientific">Chimaeribacter coloradensis</name>
    <dbReference type="NCBI Taxonomy" id="2060068"/>
    <lineage>
        <taxon>Bacteria</taxon>
        <taxon>Pseudomonadati</taxon>
        <taxon>Pseudomonadota</taxon>
        <taxon>Gammaproteobacteria</taxon>
        <taxon>Enterobacterales</taxon>
        <taxon>Yersiniaceae</taxon>
        <taxon>Chimaeribacter</taxon>
    </lineage>
</organism>
<dbReference type="Pfam" id="PF13515">
    <property type="entry name" value="FUSC_2"/>
    <property type="match status" value="1"/>
</dbReference>
<feature type="region of interest" description="Disordered" evidence="7">
    <location>
        <begin position="690"/>
        <end position="712"/>
    </location>
</feature>
<evidence type="ECO:0000256" key="2">
    <source>
        <dbReference type="ARBA" id="ARBA00022475"/>
    </source>
</evidence>
<keyword evidence="4 8" id="KW-1133">Transmembrane helix</keyword>
<dbReference type="InterPro" id="IPR032692">
    <property type="entry name" value="YccS_N"/>
</dbReference>